<feature type="transmembrane region" description="Helical" evidence="1">
    <location>
        <begin position="91"/>
        <end position="114"/>
    </location>
</feature>
<keyword evidence="1" id="KW-0472">Membrane</keyword>
<protein>
    <submittedName>
        <fullName evidence="2">Uncharacterized protein</fullName>
    </submittedName>
</protein>
<dbReference type="Proteomes" id="UP001055658">
    <property type="component" value="Chromosome"/>
</dbReference>
<proteinExistence type="predicted"/>
<name>A0ABY4VI57_9GAMM</name>
<keyword evidence="1" id="KW-0812">Transmembrane</keyword>
<dbReference type="EMBL" id="CP092418">
    <property type="protein sequence ID" value="USD22515.1"/>
    <property type="molecule type" value="Genomic_DNA"/>
</dbReference>
<organism evidence="2 3">
    <name type="scientific">Microbulbifer variabilis</name>
    <dbReference type="NCBI Taxonomy" id="266805"/>
    <lineage>
        <taxon>Bacteria</taxon>
        <taxon>Pseudomonadati</taxon>
        <taxon>Pseudomonadota</taxon>
        <taxon>Gammaproteobacteria</taxon>
        <taxon>Cellvibrionales</taxon>
        <taxon>Microbulbiferaceae</taxon>
        <taxon>Microbulbifer</taxon>
    </lineage>
</organism>
<keyword evidence="1" id="KW-1133">Transmembrane helix</keyword>
<evidence type="ECO:0000256" key="1">
    <source>
        <dbReference type="SAM" id="Phobius"/>
    </source>
</evidence>
<reference evidence="2" key="1">
    <citation type="submission" date="2022-02" db="EMBL/GenBank/DDBJ databases">
        <title>Coral-associated bacteria.</title>
        <authorList>
            <person name="Tang K."/>
            <person name="Wang X."/>
        </authorList>
    </citation>
    <scope>NUCLEOTIDE SEQUENCE</scope>
    <source>
        <strain evidence="2">SCSIO 43006</strain>
    </source>
</reference>
<keyword evidence="3" id="KW-1185">Reference proteome</keyword>
<sequence>MEVTNTFKHINTSNIESNVVSGMEDIDEARKYSAILSMYSFVVQFAVKTHDEGLSDLERGKFSQMQGQAETKLASSLSELGRNNAKNQASIVRAAFLAGFVVGSLVLALAIYLIG</sequence>
<evidence type="ECO:0000313" key="2">
    <source>
        <dbReference type="EMBL" id="USD22515.1"/>
    </source>
</evidence>
<accession>A0ABY4VI57</accession>
<dbReference type="RefSeq" id="WP_252084873.1">
    <property type="nucleotide sequence ID" value="NZ_CP092418.1"/>
</dbReference>
<evidence type="ECO:0000313" key="3">
    <source>
        <dbReference type="Proteomes" id="UP001055658"/>
    </source>
</evidence>
<gene>
    <name evidence="2" type="ORF">MJO52_05130</name>
</gene>